<dbReference type="AlphaFoldDB" id="A0A7H8QTD7"/>
<sequence length="132" mass="14831">MREIGVTRQARSEKREEKKREEVEEERRMERKKKERKEERREEGEEEKGRGEDKERGRTREELKVVMYAGAASAASAKWEGATEQALGGKEGSVSSSLCSGQGKMGPSPVWAALVRTHSLIGVSVVRQAEIT</sequence>
<evidence type="ECO:0000256" key="1">
    <source>
        <dbReference type="SAM" id="MobiDB-lite"/>
    </source>
</evidence>
<dbReference type="EMBL" id="CP055899">
    <property type="protein sequence ID" value="QKX57250.1"/>
    <property type="molecule type" value="Genomic_DNA"/>
</dbReference>
<feature type="compositionally biased region" description="Basic and acidic residues" evidence="1">
    <location>
        <begin position="36"/>
        <end position="61"/>
    </location>
</feature>
<dbReference type="GeneID" id="55991860"/>
<reference evidence="3" key="1">
    <citation type="submission" date="2020-06" db="EMBL/GenBank/DDBJ databases">
        <title>A chromosome-scale genome assembly of Talaromyces rugulosus W13939.</title>
        <authorList>
            <person name="Wang B."/>
            <person name="Guo L."/>
            <person name="Ye K."/>
            <person name="Wang L."/>
        </authorList>
    </citation>
    <scope>NUCLEOTIDE SEQUENCE [LARGE SCALE GENOMIC DNA]</scope>
    <source>
        <strain evidence="3">W13939</strain>
    </source>
</reference>
<proteinExistence type="predicted"/>
<organism evidence="2 3">
    <name type="scientific">Talaromyces rugulosus</name>
    <name type="common">Penicillium rugulosum</name>
    <dbReference type="NCBI Taxonomy" id="121627"/>
    <lineage>
        <taxon>Eukaryota</taxon>
        <taxon>Fungi</taxon>
        <taxon>Dikarya</taxon>
        <taxon>Ascomycota</taxon>
        <taxon>Pezizomycotina</taxon>
        <taxon>Eurotiomycetes</taxon>
        <taxon>Eurotiomycetidae</taxon>
        <taxon>Eurotiales</taxon>
        <taxon>Trichocomaceae</taxon>
        <taxon>Talaromyces</taxon>
        <taxon>Talaromyces sect. Islandici</taxon>
    </lineage>
</organism>
<keyword evidence="3" id="KW-1185">Reference proteome</keyword>
<gene>
    <name evidence="2" type="ORF">TRUGW13939_04358</name>
</gene>
<feature type="region of interest" description="Disordered" evidence="1">
    <location>
        <begin position="1"/>
        <end position="61"/>
    </location>
</feature>
<dbReference type="KEGG" id="trg:TRUGW13939_04358"/>
<evidence type="ECO:0000313" key="3">
    <source>
        <dbReference type="Proteomes" id="UP000509510"/>
    </source>
</evidence>
<accession>A0A7H8QTD7</accession>
<name>A0A7H8QTD7_TALRU</name>
<dbReference type="Proteomes" id="UP000509510">
    <property type="component" value="Chromosome II"/>
</dbReference>
<protein>
    <submittedName>
        <fullName evidence="2">Uncharacterized protein</fullName>
    </submittedName>
</protein>
<dbReference type="RefSeq" id="XP_035343428.1">
    <property type="nucleotide sequence ID" value="XM_035487535.1"/>
</dbReference>
<feature type="compositionally biased region" description="Basic and acidic residues" evidence="1">
    <location>
        <begin position="1"/>
        <end position="29"/>
    </location>
</feature>
<evidence type="ECO:0000313" key="2">
    <source>
        <dbReference type="EMBL" id="QKX57250.1"/>
    </source>
</evidence>